<feature type="transmembrane region" description="Helical" evidence="6">
    <location>
        <begin position="372"/>
        <end position="391"/>
    </location>
</feature>
<keyword evidence="5 6" id="KW-0472">Membrane</keyword>
<reference evidence="9" key="1">
    <citation type="journal article" date="2019" name="Int. J. Syst. Evol. Microbiol.">
        <title>The Global Catalogue of Microorganisms (GCM) 10K type strain sequencing project: providing services to taxonomists for standard genome sequencing and annotation.</title>
        <authorList>
            <consortium name="The Broad Institute Genomics Platform"/>
            <consortium name="The Broad Institute Genome Sequencing Center for Infectious Disease"/>
            <person name="Wu L."/>
            <person name="Ma J."/>
        </authorList>
    </citation>
    <scope>NUCLEOTIDE SEQUENCE [LARGE SCALE GENOMIC DNA]</scope>
    <source>
        <strain evidence="9">JCM 3115</strain>
    </source>
</reference>
<evidence type="ECO:0000256" key="1">
    <source>
        <dbReference type="ARBA" id="ARBA00004651"/>
    </source>
</evidence>
<keyword evidence="4 6" id="KW-1133">Transmembrane helix</keyword>
<dbReference type="Pfam" id="PF07690">
    <property type="entry name" value="MFS_1"/>
    <property type="match status" value="1"/>
</dbReference>
<evidence type="ECO:0000256" key="2">
    <source>
        <dbReference type="ARBA" id="ARBA00022475"/>
    </source>
</evidence>
<dbReference type="CDD" id="cd06173">
    <property type="entry name" value="MFS_MefA_like"/>
    <property type="match status" value="1"/>
</dbReference>
<evidence type="ECO:0000256" key="6">
    <source>
        <dbReference type="SAM" id="Phobius"/>
    </source>
</evidence>
<dbReference type="Proteomes" id="UP000611554">
    <property type="component" value="Unassembled WGS sequence"/>
</dbReference>
<keyword evidence="2" id="KW-1003">Cell membrane</keyword>
<feature type="transmembrane region" description="Helical" evidence="6">
    <location>
        <begin position="222"/>
        <end position="242"/>
    </location>
</feature>
<dbReference type="PRINTS" id="PR01988">
    <property type="entry name" value="EXPORTERBACE"/>
</dbReference>
<proteinExistence type="predicted"/>
<protein>
    <submittedName>
        <fullName evidence="8">MFS transporter</fullName>
    </submittedName>
</protein>
<feature type="transmembrane region" description="Helical" evidence="6">
    <location>
        <begin position="73"/>
        <end position="92"/>
    </location>
</feature>
<evidence type="ECO:0000259" key="7">
    <source>
        <dbReference type="PROSITE" id="PS50850"/>
    </source>
</evidence>
<feature type="transmembrane region" description="Helical" evidence="6">
    <location>
        <begin position="254"/>
        <end position="275"/>
    </location>
</feature>
<dbReference type="SUPFAM" id="SSF103473">
    <property type="entry name" value="MFS general substrate transporter"/>
    <property type="match status" value="1"/>
</dbReference>
<dbReference type="EMBL" id="BMQJ01000007">
    <property type="protein sequence ID" value="GGP99728.1"/>
    <property type="molecule type" value="Genomic_DNA"/>
</dbReference>
<comment type="subcellular location">
    <subcellularLocation>
        <location evidence="1">Cell membrane</location>
        <topology evidence="1">Multi-pass membrane protein</topology>
    </subcellularLocation>
</comment>
<dbReference type="InterPro" id="IPR020846">
    <property type="entry name" value="MFS_dom"/>
</dbReference>
<dbReference type="PANTHER" id="PTHR23513">
    <property type="entry name" value="INTEGRAL MEMBRANE EFFLUX PROTEIN-RELATED"/>
    <property type="match status" value="1"/>
</dbReference>
<name>A0ABQ2QX20_9ACTN</name>
<feature type="domain" description="Major facilitator superfamily (MFS) profile" evidence="7">
    <location>
        <begin position="9"/>
        <end position="396"/>
    </location>
</feature>
<evidence type="ECO:0000313" key="8">
    <source>
        <dbReference type="EMBL" id="GGP99728.1"/>
    </source>
</evidence>
<keyword evidence="3 6" id="KW-0812">Transmembrane</keyword>
<evidence type="ECO:0000313" key="9">
    <source>
        <dbReference type="Proteomes" id="UP000611554"/>
    </source>
</evidence>
<dbReference type="PANTHER" id="PTHR23513:SF6">
    <property type="entry name" value="MAJOR FACILITATOR SUPERFAMILY ASSOCIATED DOMAIN-CONTAINING PROTEIN"/>
    <property type="match status" value="1"/>
</dbReference>
<keyword evidence="9" id="KW-1185">Reference proteome</keyword>
<feature type="transmembrane region" description="Helical" evidence="6">
    <location>
        <begin position="47"/>
        <end position="66"/>
    </location>
</feature>
<dbReference type="Gene3D" id="1.20.1250.20">
    <property type="entry name" value="MFS general substrate transporter like domains"/>
    <property type="match status" value="1"/>
</dbReference>
<dbReference type="InterPro" id="IPR036259">
    <property type="entry name" value="MFS_trans_sf"/>
</dbReference>
<dbReference type="InterPro" id="IPR011701">
    <property type="entry name" value="MFS"/>
</dbReference>
<evidence type="ECO:0000256" key="5">
    <source>
        <dbReference type="ARBA" id="ARBA00023136"/>
    </source>
</evidence>
<feature type="transmembrane region" description="Helical" evidence="6">
    <location>
        <begin position="343"/>
        <end position="366"/>
    </location>
</feature>
<dbReference type="InterPro" id="IPR022324">
    <property type="entry name" value="Bacilysin_exporter_BacE_put"/>
</dbReference>
<feature type="transmembrane region" description="Helical" evidence="6">
    <location>
        <begin position="12"/>
        <end position="35"/>
    </location>
</feature>
<comment type="caution">
    <text evidence="8">The sequence shown here is derived from an EMBL/GenBank/DDBJ whole genome shotgun (WGS) entry which is preliminary data.</text>
</comment>
<dbReference type="RefSeq" id="WP_189247282.1">
    <property type="nucleotide sequence ID" value="NZ_BMQJ01000007.1"/>
</dbReference>
<evidence type="ECO:0000256" key="3">
    <source>
        <dbReference type="ARBA" id="ARBA00022692"/>
    </source>
</evidence>
<gene>
    <name evidence="8" type="ORF">GCM10010140_32230</name>
</gene>
<feature type="transmembrane region" description="Helical" evidence="6">
    <location>
        <begin position="164"/>
        <end position="184"/>
    </location>
</feature>
<evidence type="ECO:0000256" key="4">
    <source>
        <dbReference type="ARBA" id="ARBA00022989"/>
    </source>
</evidence>
<accession>A0ABQ2QX20</accession>
<dbReference type="PROSITE" id="PS50850">
    <property type="entry name" value="MFS"/>
    <property type="match status" value="1"/>
</dbReference>
<sequence length="404" mass="42515">MRRLLRDRQFVLLFFGQAVNMFGDRALLIVLAIFVKDLTGSDSMAGVVLVLLSLPSFIAPLTGLLVDRFPRRTTMIVNDLVAAVLVLSLLLVRHPGDLWIVFVVTFGYGVSNQVFNAARGGLVHSMLPSELLGDANGLFGSFSQGLRIIGPLLGAALFTAMGLSAVAVLDAGTFLVSVLVLLALRRAPDLTRSGEREREPGRLTRDLTAGIRHILRDAELRAGVVALGLALGAAGLINSAMFAAVDQGLDRPPAFVGVIAAFEGGGAIVGGLITGTLIRRYGEQRTAAVGFASSAFGLLLVIPTSVVSVCVSGVFVGFSIPVFMVATTTLVQRRTEAGLQGRALTAMDALIDLPFVASMAVGAFIIRFVEFRLIYAFSAVAFAAVAAYVLLSRRRSPVAAGEAG</sequence>
<organism evidence="8 9">
    <name type="scientific">Streptosporangium pseudovulgare</name>
    <dbReference type="NCBI Taxonomy" id="35765"/>
    <lineage>
        <taxon>Bacteria</taxon>
        <taxon>Bacillati</taxon>
        <taxon>Actinomycetota</taxon>
        <taxon>Actinomycetes</taxon>
        <taxon>Streptosporangiales</taxon>
        <taxon>Streptosporangiaceae</taxon>
        <taxon>Streptosporangium</taxon>
    </lineage>
</organism>